<dbReference type="NCBIfam" id="TIGR04131">
    <property type="entry name" value="Bac_Flav_CTERM"/>
    <property type="match status" value="1"/>
</dbReference>
<evidence type="ECO:0000313" key="3">
    <source>
        <dbReference type="EMBL" id="SMO49869.1"/>
    </source>
</evidence>
<dbReference type="InterPro" id="IPR035986">
    <property type="entry name" value="PKD_dom_sf"/>
</dbReference>
<name>A0A521BRY3_SACCC</name>
<keyword evidence="4" id="KW-1185">Reference proteome</keyword>
<dbReference type="InterPro" id="IPR000601">
    <property type="entry name" value="PKD_dom"/>
</dbReference>
<accession>A0A521BRY3</accession>
<feature type="signal peptide" evidence="1">
    <location>
        <begin position="1"/>
        <end position="35"/>
    </location>
</feature>
<evidence type="ECO:0000259" key="2">
    <source>
        <dbReference type="PROSITE" id="PS50093"/>
    </source>
</evidence>
<protein>
    <submittedName>
        <fullName evidence="3">Gliding motility-associated C-terminal domain-containing protein</fullName>
    </submittedName>
</protein>
<feature type="chain" id="PRO_5021759813" evidence="1">
    <location>
        <begin position="36"/>
        <end position="2341"/>
    </location>
</feature>
<sequence>MISTHAFLIASITENKLTTFLVSLVLLLFSNSLLAQTADFTANRTTVCAGSTVTFTDASTGITGLVLYTWDFGAGADEPSVRTGPGPHTVSYTGSGSSTVTLVITTVAIPGEELARESKVNYITRVPSTATILLTSANNTQTVCRNAAVAPITYSIGGSGTGATVTGLPAGVTGTFSGTTFTVSGTPTAAPGNYDYTVTTLGPCTNPTATGRITIRPDATIALTSGDNTQAVCRNTAIDNIVYTVGGSGTGATVTGLPAGVTGTFSGTTFTVSGTPTAAPGNYDYTVRTLGPCANPTASGRITIRSDATIALTSGNNTQTVCRNTAINPITYSIGGSGTGATVSGLPAGVTGSFSGNIFTISGTPTAIPANYNYTVSTTGPCANTSLTGTIGVGLEATILLNSGNTAQTVCVNTAITDITYTIGGSAAGASVTGLPAGVTGTLNGTNFTISGAPSSTGIFNYQVTTSGACSGPSATGSIRVRPNAILTLTSGNNTQTICANASIDNINYTVGGSGTGASVTGLPAGVTGVFNAGVFTISGTPSVSVGTFNYTVTATGTCANATATGTITMGPAATIDLTSGSDAQTVCVNTAISNIAYTIGGSATGASVTGLPAGVTGSLSGSVLTISGTPSVGGEFNYSVTTTGPCKGPTATGTIGVNLNPTIALTSGNNTQTVCRNAAIGNIVYTVGGSGTGATVTGLPEGVTGTFSGTTFTISGAPTAAAGNYVYTVTTVGLCTKPTATGRITIRPDATITLTSGNNTQTVCRNAAIGNIVYTVGGSGTGATVTGLPEGVTGTFSGTTFTISGAPTAAAGNYDYTVTTDGPCAKPTATGRITIRPDATITLTSSNNTQTVCRNAAIGNIVYTVGGSGTGATVSGLPEGVTGTFSGTTFTISGAPTAAAGNYDYTVTTDGPCAKPTATGRITIRPDATITLTSGDNTQTVCRNTAIVNIVYTVGGSGTGATVSRLPEGVTGTFSGTTFTISGTPTATAGNYDYTVTTDGPCAKPTATGRITIRPDATITLTSSNNTQTVCRNTAIANIIYIIGGTGTGATVSGLPAGVTGTFSGTAFSISGTPSAVAGRYDFTVTATGDCANSTANGTITVRPDATVNLTTSNNTQTVCRNTVISTIRYAISGSGTGATVSGLPAGVTGSYSGGMFTIAGRPTTFGTYNYTVRASGGSCALETATGSITVSSDASIELTSGDANATLCVNNELPNITYSLGGSGTGGSVTGLPGGVTYVVTDGVLTISGSPTQSGTFNYTVTASGGCNPSEAKGTIYVTTDASIRLTSNSAERAVCINNPISNIEFEIGQTATGFSVSGLPNGVRGVLEGKKITLSGTPSQSGIFNYVVVATGICKEATSSGTITVSPNAIITLTSANKNQSVCINNPIAPIKFNIGGSGNNATVTGLPNGVNASFDSGVFTISGTPIVSGTFNYRITATGSCGNSTTSGAINVRPDASIALTSANNEQTICVNSAIDDITYTIGASGNGATVTGLPTGVVANYSNAMLTISGTPSVSGTFEYTAIATGLCDDAQAKGKLIVNPLPRASISGTTTVCQFEAAPEVVFTGSMGIAPYTFTYTINSGSPLTVTTSIGNSVAIPVATDDTGTYTYSLLTVRDSGPSRCGQAQSGSATVVVNSLPTANISGSTQVCEGSSAPSILFSGNDGTAPYTFYYNINGGSTLSVTSASGKTATLPVATNTPGVYTYELLSVSDGSTSTCQQVQNGSATVTVNALPKAEISGTSTVCLNDVPVEVMFSGSGGTPPYTFSYTINDGDLNMVSTNGGSSVSVNAPTDAVGVFVYDLVGVQDQSNTMCENVASGSATISVSELPLASISGTTAVCRGSAMPRVTFVGSNGVAPYTFTYSINNGDEQAITTQRGNTVSVGVPTNEAGVYTYALLNVQDSKSNPCSNLQTGSATVQIDEIPIANPGTGDNNCGLTYIFSAQHSIDGATGKWTLTNGPGNATFEPENADVPKTEVTVDAFGTYEFMWTEVNGTCADQASITVSFVQLPSGNAGQDTLVCDLEHTLDAIPGNGAGSWRISEGPGNGLFSPSNNDPNAEVVVSEYGTYQFQWEEVNEVCQSSDVVEVIFREVPALSAGRDTAICLGDEVQLQAIGEGRFLWSPASTLDDASIYNPIASPVEETTYQVVLTDAYGCINTDELLVQPLPLPIAYAGEDTTLTYIFDYQTTGTEIRPYEWGRWVRSGGTAVFSDSTSMVNLISNLSVGENVFEWIVSNGICPDANDFLLITVTDLVLPTLITPNEDGINERFEIRGIETFGKTEFIVFDRRGLQVYSNKDYDNSWNGVDQNGSPLPEDTYYFSIKPANKKALSGYIVIRR</sequence>
<organism evidence="3 4">
    <name type="scientific">Saccharicrinis carchari</name>
    <dbReference type="NCBI Taxonomy" id="1168039"/>
    <lineage>
        <taxon>Bacteria</taxon>
        <taxon>Pseudomonadati</taxon>
        <taxon>Bacteroidota</taxon>
        <taxon>Bacteroidia</taxon>
        <taxon>Marinilabiliales</taxon>
        <taxon>Marinilabiliaceae</taxon>
        <taxon>Saccharicrinis</taxon>
    </lineage>
</organism>
<proteinExistence type="predicted"/>
<dbReference type="RefSeq" id="WP_142532346.1">
    <property type="nucleotide sequence ID" value="NZ_FXTB01000002.1"/>
</dbReference>
<dbReference type="Proteomes" id="UP000319040">
    <property type="component" value="Unassembled WGS sequence"/>
</dbReference>
<dbReference type="EMBL" id="FXTB01000002">
    <property type="protein sequence ID" value="SMO49869.1"/>
    <property type="molecule type" value="Genomic_DNA"/>
</dbReference>
<dbReference type="InterPro" id="IPR013783">
    <property type="entry name" value="Ig-like_fold"/>
</dbReference>
<dbReference type="OrthoDB" id="2582440at2"/>
<keyword evidence="1" id="KW-0732">Signal</keyword>
<dbReference type="PROSITE" id="PS50093">
    <property type="entry name" value="PKD"/>
    <property type="match status" value="1"/>
</dbReference>
<dbReference type="Pfam" id="PF13585">
    <property type="entry name" value="CHU_C"/>
    <property type="match status" value="1"/>
</dbReference>
<dbReference type="InterPro" id="IPR026341">
    <property type="entry name" value="T9SS_type_B"/>
</dbReference>
<evidence type="ECO:0000313" key="4">
    <source>
        <dbReference type="Proteomes" id="UP000319040"/>
    </source>
</evidence>
<gene>
    <name evidence="3" type="ORF">SAMN06265379_10223</name>
</gene>
<evidence type="ECO:0000256" key="1">
    <source>
        <dbReference type="SAM" id="SignalP"/>
    </source>
</evidence>
<reference evidence="3 4" key="1">
    <citation type="submission" date="2017-05" db="EMBL/GenBank/DDBJ databases">
        <authorList>
            <person name="Varghese N."/>
            <person name="Submissions S."/>
        </authorList>
    </citation>
    <scope>NUCLEOTIDE SEQUENCE [LARGE SCALE GENOMIC DNA]</scope>
    <source>
        <strain evidence="3 4">DSM 27040</strain>
    </source>
</reference>
<dbReference type="SUPFAM" id="SSF49299">
    <property type="entry name" value="PKD domain"/>
    <property type="match status" value="1"/>
</dbReference>
<dbReference type="Gene3D" id="2.60.40.10">
    <property type="entry name" value="Immunoglobulins"/>
    <property type="match status" value="16"/>
</dbReference>
<feature type="domain" description="PKD" evidence="2">
    <location>
        <begin position="36"/>
        <end position="105"/>
    </location>
</feature>